<evidence type="ECO:0000313" key="2">
    <source>
        <dbReference type="EMBL" id="MBL1120450.1"/>
    </source>
</evidence>
<reference evidence="2 3" key="1">
    <citation type="submission" date="2021-01" db="EMBL/GenBank/DDBJ databases">
        <title>WGS of actinomycetes isolated from Thailand.</title>
        <authorList>
            <person name="Thawai C."/>
        </authorList>
    </citation>
    <scope>NUCLEOTIDE SEQUENCE [LARGE SCALE GENOMIC DNA]</scope>
    <source>
        <strain evidence="2 3">CA3R110</strain>
    </source>
</reference>
<keyword evidence="1" id="KW-1133">Transmembrane helix</keyword>
<dbReference type="Proteomes" id="UP000621510">
    <property type="component" value="Unassembled WGS sequence"/>
</dbReference>
<sequence length="185" mass="19135">MRRSWFAPFADCLLLGVFLLLASLPVVTAYPALVAGCTVLREQAHGGTGVTPRHFLAALRRVVRSGPSVWLAPTGVLALLWLDALALDAHGPDAGPVFAVATAVLAALGLRCAAAWRDGLRWRAVLAAAFRSVPGQPLVPVLLAGSTAAAAVLVTMSPVLLLVVLGPLALAATATDSWRPAPARK</sequence>
<dbReference type="RefSeq" id="WP_201858209.1">
    <property type="nucleotide sequence ID" value="NZ_JAERRG010000051.1"/>
</dbReference>
<accession>A0ABS1Q7Y3</accession>
<protein>
    <recommendedName>
        <fullName evidence="4">DUF624 domain-containing protein</fullName>
    </recommendedName>
</protein>
<keyword evidence="1" id="KW-0472">Membrane</keyword>
<gene>
    <name evidence="2" type="ORF">JK364_50395</name>
</gene>
<name>A0ABS1Q7Y3_9ACTN</name>
<evidence type="ECO:0000313" key="3">
    <source>
        <dbReference type="Proteomes" id="UP000621510"/>
    </source>
</evidence>
<comment type="caution">
    <text evidence="2">The sequence shown here is derived from an EMBL/GenBank/DDBJ whole genome shotgun (WGS) entry which is preliminary data.</text>
</comment>
<feature type="transmembrane region" description="Helical" evidence="1">
    <location>
        <begin position="94"/>
        <end position="116"/>
    </location>
</feature>
<keyword evidence="3" id="KW-1185">Reference proteome</keyword>
<feature type="transmembrane region" description="Helical" evidence="1">
    <location>
        <begin position="148"/>
        <end position="175"/>
    </location>
</feature>
<dbReference type="EMBL" id="JAERRG010000051">
    <property type="protein sequence ID" value="MBL1120450.1"/>
    <property type="molecule type" value="Genomic_DNA"/>
</dbReference>
<organism evidence="2 3">
    <name type="scientific">Streptomyces endocoffeicus</name>
    <dbReference type="NCBI Taxonomy" id="2898945"/>
    <lineage>
        <taxon>Bacteria</taxon>
        <taxon>Bacillati</taxon>
        <taxon>Actinomycetota</taxon>
        <taxon>Actinomycetes</taxon>
        <taxon>Kitasatosporales</taxon>
        <taxon>Streptomycetaceae</taxon>
        <taxon>Streptomyces</taxon>
    </lineage>
</organism>
<evidence type="ECO:0000256" key="1">
    <source>
        <dbReference type="SAM" id="Phobius"/>
    </source>
</evidence>
<proteinExistence type="predicted"/>
<keyword evidence="1" id="KW-0812">Transmembrane</keyword>
<evidence type="ECO:0008006" key="4">
    <source>
        <dbReference type="Google" id="ProtNLM"/>
    </source>
</evidence>